<evidence type="ECO:0000256" key="2">
    <source>
        <dbReference type="ARBA" id="ARBA00022840"/>
    </source>
</evidence>
<evidence type="ECO:0000256" key="6">
    <source>
        <dbReference type="SAM" id="MobiDB-lite"/>
    </source>
</evidence>
<evidence type="ECO:0000256" key="5">
    <source>
        <dbReference type="ARBA" id="ARBA00023159"/>
    </source>
</evidence>
<dbReference type="OrthoDB" id="9771372at2"/>
<dbReference type="Proteomes" id="UP000243451">
    <property type="component" value="Unassembled WGS sequence"/>
</dbReference>
<dbReference type="InterPro" id="IPR003593">
    <property type="entry name" value="AAA+_ATPase"/>
</dbReference>
<dbReference type="GO" id="GO:0000160">
    <property type="term" value="P:phosphorelay signal transduction system"/>
    <property type="evidence" value="ECO:0007669"/>
    <property type="project" value="UniProtKB-KW"/>
</dbReference>
<dbReference type="InterPro" id="IPR027417">
    <property type="entry name" value="P-loop_NTPase"/>
</dbReference>
<dbReference type="GO" id="GO:0003677">
    <property type="term" value="F:DNA binding"/>
    <property type="evidence" value="ECO:0007669"/>
    <property type="project" value="UniProtKB-KW"/>
</dbReference>
<feature type="domain" description="Sigma-54 factor interaction" evidence="7">
    <location>
        <begin position="193"/>
        <end position="430"/>
    </location>
</feature>
<evidence type="ECO:0000256" key="4">
    <source>
        <dbReference type="ARBA" id="ARBA00023125"/>
    </source>
</evidence>
<keyword evidence="5" id="KW-0010">Activator</keyword>
<dbReference type="PANTHER" id="PTHR32071:SF95">
    <property type="entry name" value="DNA-BINDING TRANSCRIPTIONAL REGULATOR NTRC"/>
    <property type="match status" value="1"/>
</dbReference>
<name>A0A2P4ESM2_9GAMM</name>
<accession>A0A2P4ESM2</accession>
<keyword evidence="4" id="KW-0238">DNA-binding</keyword>
<keyword evidence="9" id="KW-1185">Reference proteome</keyword>
<evidence type="ECO:0000256" key="3">
    <source>
        <dbReference type="ARBA" id="ARBA00023012"/>
    </source>
</evidence>
<dbReference type="RefSeq" id="WP_104739186.1">
    <property type="nucleotide sequence ID" value="NZ_BMHR01000004.1"/>
</dbReference>
<evidence type="ECO:0000313" key="9">
    <source>
        <dbReference type="Proteomes" id="UP000243451"/>
    </source>
</evidence>
<proteinExistence type="predicted"/>
<feature type="region of interest" description="Disordered" evidence="6">
    <location>
        <begin position="542"/>
        <end position="566"/>
    </location>
</feature>
<dbReference type="GO" id="GO:0006355">
    <property type="term" value="P:regulation of DNA-templated transcription"/>
    <property type="evidence" value="ECO:0007669"/>
    <property type="project" value="InterPro"/>
</dbReference>
<dbReference type="GO" id="GO:0005524">
    <property type="term" value="F:ATP binding"/>
    <property type="evidence" value="ECO:0007669"/>
    <property type="project" value="UniProtKB-KW"/>
</dbReference>
<organism evidence="8 9">
    <name type="scientific">Halopseudomonas oceani</name>
    <dbReference type="NCBI Taxonomy" id="1708783"/>
    <lineage>
        <taxon>Bacteria</taxon>
        <taxon>Pseudomonadati</taxon>
        <taxon>Pseudomonadota</taxon>
        <taxon>Gammaproteobacteria</taxon>
        <taxon>Pseudomonadales</taxon>
        <taxon>Pseudomonadaceae</taxon>
        <taxon>Halopseudomonas</taxon>
    </lineage>
</organism>
<comment type="caution">
    <text evidence="8">The sequence shown here is derived from an EMBL/GenBank/DDBJ whole genome shotgun (WGS) entry which is preliminary data.</text>
</comment>
<sequence>MDVRIISLGCLSSTLPKPAYQALRQGNELSIEGISDAPQLYGMPPLQRLVFQTQHEEWSNSICKVFSHELNKFAECIKVEHLIRSGPWRVLSPEGEFLFPFDTNKELDKYDASLLENSLKPLALKIIKRKTLLVIPNDQESSQPYLESDLLNKIADELIHNLGNESPYRDIALIPLRSRSQSSTLTAGLFDAVMNALFCRTTQLNFASRLHQKEGPLLIEGATGTGKSQAASLIANTLKKDLIEINLAALSNELIESRIRGYKKGAFTGAEKDTPGFFEEADGKVLFLDELQSTALTSQTQLLDLLSAVSNRVRVGRIGGDSTRREYTVKVILATNRPAKDLLSEGVLREDLFHRIRDVVSFKNLNQLLKQDDYQELIKKLLTLYRWKSLAPLDADIPEVRTELIFPSIDPGIFSQIRQANWPGNFRQFERFSYDLYWALETQSSPEISRDLVRELIKREAERFFLPDEAPEKKPTTGPARKASVVEDVLTRNGMVISKSLPELADEKLKSRNTLKTFILRNKEYFSEHFLEDSKIHDFINSKNSRQNKNSHSRSLDQDEIKKNNT</sequence>
<dbReference type="AlphaFoldDB" id="A0A2P4ESM2"/>
<dbReference type="PANTHER" id="PTHR32071">
    <property type="entry name" value="TRANSCRIPTIONAL REGULATORY PROTEIN"/>
    <property type="match status" value="1"/>
</dbReference>
<dbReference type="Gene3D" id="3.40.50.300">
    <property type="entry name" value="P-loop containing nucleotide triphosphate hydrolases"/>
    <property type="match status" value="1"/>
</dbReference>
<dbReference type="InterPro" id="IPR002078">
    <property type="entry name" value="Sigma_54_int"/>
</dbReference>
<dbReference type="Pfam" id="PF00158">
    <property type="entry name" value="Sigma54_activat"/>
    <property type="match status" value="1"/>
</dbReference>
<keyword evidence="2" id="KW-0067">ATP-binding</keyword>
<dbReference type="SMART" id="SM00382">
    <property type="entry name" value="AAA"/>
    <property type="match status" value="1"/>
</dbReference>
<dbReference type="CDD" id="cd00009">
    <property type="entry name" value="AAA"/>
    <property type="match status" value="1"/>
</dbReference>
<dbReference type="PROSITE" id="PS50045">
    <property type="entry name" value="SIGMA54_INTERACT_4"/>
    <property type="match status" value="1"/>
</dbReference>
<dbReference type="EMBL" id="PPSK01000015">
    <property type="protein sequence ID" value="POB02045.1"/>
    <property type="molecule type" value="Genomic_DNA"/>
</dbReference>
<evidence type="ECO:0000256" key="1">
    <source>
        <dbReference type="ARBA" id="ARBA00022741"/>
    </source>
</evidence>
<gene>
    <name evidence="8" type="ORF">C1949_14450</name>
</gene>
<protein>
    <recommendedName>
        <fullName evidence="7">Sigma-54 factor interaction domain-containing protein</fullName>
    </recommendedName>
</protein>
<reference evidence="8 9" key="1">
    <citation type="submission" date="2018-01" db="EMBL/GenBank/DDBJ databases">
        <title>Draft genome of the type strain Pseudomonas oceani DSM 100277 isolated from the deep water in Okinawa trough, northwestern Pacific Ocean.</title>
        <authorList>
            <person name="Gomila M."/>
            <person name="Mulet M."/>
            <person name="Garcia-Valdes E."/>
            <person name="Lalucat J."/>
        </authorList>
    </citation>
    <scope>NUCLEOTIDE SEQUENCE [LARGE SCALE GENOMIC DNA]</scope>
    <source>
        <strain evidence="8 9">DSM 100277</strain>
    </source>
</reference>
<dbReference type="SUPFAM" id="SSF52540">
    <property type="entry name" value="P-loop containing nucleoside triphosphate hydrolases"/>
    <property type="match status" value="1"/>
</dbReference>
<keyword evidence="1" id="KW-0547">Nucleotide-binding</keyword>
<feature type="compositionally biased region" description="Basic and acidic residues" evidence="6">
    <location>
        <begin position="554"/>
        <end position="566"/>
    </location>
</feature>
<evidence type="ECO:0000313" key="8">
    <source>
        <dbReference type="EMBL" id="POB02045.1"/>
    </source>
</evidence>
<keyword evidence="3" id="KW-0902">Two-component regulatory system</keyword>
<evidence type="ECO:0000259" key="7">
    <source>
        <dbReference type="PROSITE" id="PS50045"/>
    </source>
</evidence>